<name>A0AAD6UU65_9AGAR</name>
<organism evidence="1 2">
    <name type="scientific">Mycena pura</name>
    <dbReference type="NCBI Taxonomy" id="153505"/>
    <lineage>
        <taxon>Eukaryota</taxon>
        <taxon>Fungi</taxon>
        <taxon>Dikarya</taxon>
        <taxon>Basidiomycota</taxon>
        <taxon>Agaricomycotina</taxon>
        <taxon>Agaricomycetes</taxon>
        <taxon>Agaricomycetidae</taxon>
        <taxon>Agaricales</taxon>
        <taxon>Marasmiineae</taxon>
        <taxon>Mycenaceae</taxon>
        <taxon>Mycena</taxon>
    </lineage>
</organism>
<dbReference type="AlphaFoldDB" id="A0AAD6UU65"/>
<reference evidence="1" key="1">
    <citation type="submission" date="2023-03" db="EMBL/GenBank/DDBJ databases">
        <title>Massive genome expansion in bonnet fungi (Mycena s.s.) driven by repeated elements and novel gene families across ecological guilds.</title>
        <authorList>
            <consortium name="Lawrence Berkeley National Laboratory"/>
            <person name="Harder C.B."/>
            <person name="Miyauchi S."/>
            <person name="Viragh M."/>
            <person name="Kuo A."/>
            <person name="Thoen E."/>
            <person name="Andreopoulos B."/>
            <person name="Lu D."/>
            <person name="Skrede I."/>
            <person name="Drula E."/>
            <person name="Henrissat B."/>
            <person name="Morin E."/>
            <person name="Kohler A."/>
            <person name="Barry K."/>
            <person name="LaButti K."/>
            <person name="Morin E."/>
            <person name="Salamov A."/>
            <person name="Lipzen A."/>
            <person name="Mereny Z."/>
            <person name="Hegedus B."/>
            <person name="Baldrian P."/>
            <person name="Stursova M."/>
            <person name="Weitz H."/>
            <person name="Taylor A."/>
            <person name="Grigoriev I.V."/>
            <person name="Nagy L.G."/>
            <person name="Martin F."/>
            <person name="Kauserud H."/>
        </authorList>
    </citation>
    <scope>NUCLEOTIDE SEQUENCE</scope>
    <source>
        <strain evidence="1">9144</strain>
    </source>
</reference>
<accession>A0AAD6UU65</accession>
<keyword evidence="2" id="KW-1185">Reference proteome</keyword>
<sequence>MRRIGWMPCARQERISEKWSENGSEENVPLARFSGRNVDGGTRKPWFLSGLKRTRRRRNKQTNGQAEFRKSVAGVELFVEVKRSAAGVELEKVGVQWCDEYPLAAYGRLHPTLFVFNVPVSVCRGCEDAGERGLCTCEDPRIERKERWARDGRTNEKLFGPKCHNKLESGNAHFINREEKRRPHAENKILFAQAATRPQMWHEEGAAKPHPSGPAVVNPARRLWHLGGWPLSTARLACASCLTTARQARAPLLTTAGLARTPPLSMARAPPLTKTRLARASPLTGPRTAFDKGQAGLCVTFDIGKAWLHVAFDIGKAGPCTAFDKSEASPANTFVTGEAGPRVAFVNGEAWPHVAFDNGKAWPRVAFDIGKAGLPITFVTGEAGCL</sequence>
<gene>
    <name evidence="1" type="ORF">GGX14DRAFT_405267</name>
</gene>
<dbReference type="Proteomes" id="UP001219525">
    <property type="component" value="Unassembled WGS sequence"/>
</dbReference>
<proteinExistence type="predicted"/>
<evidence type="ECO:0000313" key="1">
    <source>
        <dbReference type="EMBL" id="KAJ7193700.1"/>
    </source>
</evidence>
<protein>
    <submittedName>
        <fullName evidence="1">Uncharacterized protein</fullName>
    </submittedName>
</protein>
<comment type="caution">
    <text evidence="1">The sequence shown here is derived from an EMBL/GenBank/DDBJ whole genome shotgun (WGS) entry which is preliminary data.</text>
</comment>
<evidence type="ECO:0000313" key="2">
    <source>
        <dbReference type="Proteomes" id="UP001219525"/>
    </source>
</evidence>
<dbReference type="EMBL" id="JARJCW010000105">
    <property type="protein sequence ID" value="KAJ7193700.1"/>
    <property type="molecule type" value="Genomic_DNA"/>
</dbReference>